<evidence type="ECO:0000259" key="11">
    <source>
        <dbReference type="Pfam" id="PF05093"/>
    </source>
</evidence>
<comment type="function">
    <text evidence="9">Component of the cytosolic iron-sulfur (Fe-S) protein assembly (CIA) machinery. Required for the maturation of extramitochondrial Fe-S proteins. Part of an electron transfer chain functioning in an early step of cytosolic Fe-S biogenesis, facilitating the de novo assembly of a [4Fe-4S] cluster on the cytosolic Fe-S scaffold complex. Electrons are transferred from NADPH via a FAD- and FMN-containing diflavin oxidoreductase. Together with the diflavin oxidoreductase, also required for the assembly of the diferric tyrosyl radical cofactor of ribonucleotide reductase (RNR), probably by providing electrons for reduction during radical cofactor maturation in the catalytic small subunit.</text>
</comment>
<dbReference type="InterPro" id="IPR007785">
    <property type="entry name" value="Anamorsin"/>
</dbReference>
<comment type="subunit">
    <text evidence="9">Monomer.</text>
</comment>
<comment type="similarity">
    <text evidence="2 9">Belongs to the anamorsin family.</text>
</comment>
<dbReference type="GO" id="GO:0009055">
    <property type="term" value="F:electron transfer activity"/>
    <property type="evidence" value="ECO:0007669"/>
    <property type="project" value="UniProtKB-UniRule"/>
</dbReference>
<feature type="binding site" evidence="9">
    <location>
        <position position="257"/>
    </location>
    <ligand>
        <name>[4Fe-4S] cluster</name>
        <dbReference type="ChEBI" id="CHEBI:49883"/>
    </ligand>
</feature>
<keyword evidence="5 9" id="KW-0479">Metal-binding</keyword>
<dbReference type="KEGG" id="cme:CYME_CMP004C"/>
<comment type="caution">
    <text evidence="9">Lacks conserved residue(s) required for the propagation of feature annotation.</text>
</comment>
<dbReference type="Proteomes" id="UP000007014">
    <property type="component" value="Chromosome 16"/>
</dbReference>
<gene>
    <name evidence="12" type="ORF">CYME_CMP004C</name>
</gene>
<feature type="binding site" evidence="9">
    <location>
        <position position="205"/>
    </location>
    <ligand>
        <name>[2Fe-2S] cluster</name>
        <dbReference type="ChEBI" id="CHEBI:190135"/>
    </ligand>
</feature>
<reference evidence="12 13" key="1">
    <citation type="journal article" date="2004" name="Nature">
        <title>Genome sequence of the ultrasmall unicellular red alga Cyanidioschyzon merolae 10D.</title>
        <authorList>
            <person name="Matsuzaki M."/>
            <person name="Misumi O."/>
            <person name="Shin-i T."/>
            <person name="Maruyama S."/>
            <person name="Takahara M."/>
            <person name="Miyagishima S."/>
            <person name="Mori T."/>
            <person name="Nishida K."/>
            <person name="Yagisawa F."/>
            <person name="Nishida K."/>
            <person name="Yoshida Y."/>
            <person name="Nishimura Y."/>
            <person name="Nakao S."/>
            <person name="Kobayashi T."/>
            <person name="Momoyama Y."/>
            <person name="Higashiyama T."/>
            <person name="Minoda A."/>
            <person name="Sano M."/>
            <person name="Nomoto H."/>
            <person name="Oishi K."/>
            <person name="Hayashi H."/>
            <person name="Ohta F."/>
            <person name="Nishizaka S."/>
            <person name="Haga S."/>
            <person name="Miura S."/>
            <person name="Morishita T."/>
            <person name="Kabeya Y."/>
            <person name="Terasawa K."/>
            <person name="Suzuki Y."/>
            <person name="Ishii Y."/>
            <person name="Asakawa S."/>
            <person name="Takano H."/>
            <person name="Ohta N."/>
            <person name="Kuroiwa H."/>
            <person name="Tanaka K."/>
            <person name="Shimizu N."/>
            <person name="Sugano S."/>
            <person name="Sato N."/>
            <person name="Nozaki H."/>
            <person name="Ogasawara N."/>
            <person name="Kohara Y."/>
            <person name="Kuroiwa T."/>
        </authorList>
    </citation>
    <scope>NUCLEOTIDE SEQUENCE [LARGE SCALE GENOMIC DNA]</scope>
    <source>
        <strain evidence="12 13">10D</strain>
    </source>
</reference>
<comment type="domain">
    <text evidence="9">The N-terminal domain has structural similarity with S-adenosyl-L-methionine-dependent methyltransferases, but does not bind S-adenosyl-L-methionine. It is required for correct assembly of the 2 Fe-S clusters.</text>
</comment>
<keyword evidence="7 9" id="KW-0411">Iron-sulfur</keyword>
<feature type="region of interest" description="Disordered" evidence="10">
    <location>
        <begin position="111"/>
        <end position="137"/>
    </location>
</feature>
<dbReference type="GO" id="GO:0005758">
    <property type="term" value="C:mitochondrial intermembrane space"/>
    <property type="evidence" value="ECO:0007669"/>
    <property type="project" value="UniProtKB-SubCell"/>
</dbReference>
<evidence type="ECO:0000256" key="6">
    <source>
        <dbReference type="ARBA" id="ARBA00023004"/>
    </source>
</evidence>
<reference evidence="12 13" key="2">
    <citation type="journal article" date="2007" name="BMC Biol.">
        <title>A 100%-complete sequence reveals unusually simple genomic features in the hot-spring red alga Cyanidioschyzon merolae.</title>
        <authorList>
            <person name="Nozaki H."/>
            <person name="Takano H."/>
            <person name="Misumi O."/>
            <person name="Terasawa K."/>
            <person name="Matsuzaki M."/>
            <person name="Maruyama S."/>
            <person name="Nishida K."/>
            <person name="Yagisawa F."/>
            <person name="Yoshida Y."/>
            <person name="Fujiwara T."/>
            <person name="Takio S."/>
            <person name="Tamura K."/>
            <person name="Chung S.J."/>
            <person name="Nakamura S."/>
            <person name="Kuroiwa H."/>
            <person name="Tanaka K."/>
            <person name="Sato N."/>
            <person name="Kuroiwa T."/>
        </authorList>
    </citation>
    <scope>NUCLEOTIDE SEQUENCE [LARGE SCALE GENOMIC DNA]</scope>
    <source>
        <strain evidence="12 13">10D</strain>
    </source>
</reference>
<comment type="domain">
    <text evidence="9">The C-terminal domain binds 2 Fe-S clusters but is otherwise mostly in an intrinsically disordered conformation.</text>
</comment>
<keyword evidence="9" id="KW-0001">2Fe-2S</keyword>
<dbReference type="GO" id="GO:0016226">
    <property type="term" value="P:iron-sulfur cluster assembly"/>
    <property type="evidence" value="ECO:0007669"/>
    <property type="project" value="UniProtKB-UniRule"/>
</dbReference>
<dbReference type="GO" id="GO:0051537">
    <property type="term" value="F:2 iron, 2 sulfur cluster binding"/>
    <property type="evidence" value="ECO:0007669"/>
    <property type="project" value="UniProtKB-UniRule"/>
</dbReference>
<feature type="binding site" evidence="9">
    <location>
        <position position="207"/>
    </location>
    <ligand>
        <name>[2Fe-2S] cluster</name>
        <dbReference type="ChEBI" id="CHEBI:190135"/>
    </ligand>
</feature>
<evidence type="ECO:0000256" key="2">
    <source>
        <dbReference type="ARBA" id="ARBA00008169"/>
    </source>
</evidence>
<feature type="region of interest" description="Fe-S binding site B" evidence="9">
    <location>
        <begin position="243"/>
        <end position="257"/>
    </location>
</feature>
<accession>M1V9Q2</accession>
<dbReference type="PANTHER" id="PTHR13273:SF14">
    <property type="entry name" value="ANAMORSIN"/>
    <property type="match status" value="1"/>
</dbReference>
<evidence type="ECO:0000256" key="7">
    <source>
        <dbReference type="ARBA" id="ARBA00023014"/>
    </source>
</evidence>
<evidence type="ECO:0000256" key="5">
    <source>
        <dbReference type="ARBA" id="ARBA00022723"/>
    </source>
</evidence>
<dbReference type="Pfam" id="PF05093">
    <property type="entry name" value="CIAPIN1"/>
    <property type="match status" value="1"/>
</dbReference>
<comment type="domain">
    <text evidence="9">The twin Cx2C motifs are involved in the recognition by the mitochondrial MIA40-ERV1 disulfide relay system. The formation of 2 disulfide bonds in the Cx2C motifs through dithiol/disulfide exchange reactions effectively traps the protein in the mitochondrial intermembrane space.</text>
</comment>
<keyword evidence="6 9" id="KW-0408">Iron</keyword>
<dbReference type="HOGENOM" id="CLU_988159_0_0_1"/>
<dbReference type="GO" id="GO:0046872">
    <property type="term" value="F:metal ion binding"/>
    <property type="evidence" value="ECO:0007669"/>
    <property type="project" value="UniProtKB-KW"/>
</dbReference>
<feature type="binding site" evidence="9">
    <location>
        <position position="243"/>
    </location>
    <ligand>
        <name>[4Fe-4S] cluster</name>
        <dbReference type="ChEBI" id="CHEBI:49883"/>
    </ligand>
</feature>
<proteinExistence type="inferred from homology"/>
<keyword evidence="4 9" id="KW-0963">Cytoplasm</keyword>
<feature type="region of interest" description="Disordered" evidence="10">
    <location>
        <begin position="216"/>
        <end position="236"/>
    </location>
</feature>
<dbReference type="OrthoDB" id="311633at2759"/>
<dbReference type="Gramene" id="CMP004CT">
    <property type="protein sequence ID" value="CMP004CT"/>
    <property type="gene ID" value="CMP004C"/>
</dbReference>
<feature type="short sequence motif" description="Cx2C motif 1" evidence="9">
    <location>
        <begin position="243"/>
        <end position="246"/>
    </location>
</feature>
<evidence type="ECO:0000313" key="13">
    <source>
        <dbReference type="Proteomes" id="UP000007014"/>
    </source>
</evidence>
<feature type="binding site" evidence="9">
    <location>
        <position position="202"/>
    </location>
    <ligand>
        <name>[2Fe-2S] cluster</name>
        <dbReference type="ChEBI" id="CHEBI:190135"/>
    </ligand>
</feature>
<evidence type="ECO:0000256" key="1">
    <source>
        <dbReference type="ARBA" id="ARBA00001966"/>
    </source>
</evidence>
<evidence type="ECO:0000256" key="10">
    <source>
        <dbReference type="SAM" id="MobiDB-lite"/>
    </source>
</evidence>
<feature type="binding site" evidence="9">
    <location>
        <position position="189"/>
    </location>
    <ligand>
        <name>[2Fe-2S] cluster</name>
        <dbReference type="ChEBI" id="CHEBI:190135"/>
    </ligand>
</feature>
<evidence type="ECO:0000256" key="3">
    <source>
        <dbReference type="ARBA" id="ARBA00022485"/>
    </source>
</evidence>
<comment type="cofactor">
    <cofactor evidence="9">
        <name>[2Fe-2S] cluster</name>
        <dbReference type="ChEBI" id="CHEBI:190135"/>
    </cofactor>
</comment>
<feature type="binding site" evidence="9">
    <location>
        <position position="254"/>
    </location>
    <ligand>
        <name>[4Fe-4S] cluster</name>
        <dbReference type="ChEBI" id="CHEBI:49883"/>
    </ligand>
</feature>
<evidence type="ECO:0000313" key="12">
    <source>
        <dbReference type="EMBL" id="BAM81679.1"/>
    </source>
</evidence>
<sequence>MVSEYTTNVLDLVSRTKTLQEAVEELVSHIHGAALAQALHSWSLDLGAASQNATATRERAIAALCSWQVLDALDAGTAPAGCVIFRDITEAEAHQLRERFLSIGWAAEEPEPTVNGARVPESQDTGSSEPSGFSLRALKPSDSAHFGKVFQLQDATVATEYIDDEELISSTELSGAQNSEQANGKTSGCGTSGVALANRQPCANCTCGRRDQQDAAVNGGSFSENTAKSDPAGKTPTMETGSCNSCHLGDAFRCASCPYLGLPPFKPGAPLKIDAKLLEGDL</sequence>
<evidence type="ECO:0000256" key="4">
    <source>
        <dbReference type="ARBA" id="ARBA00022490"/>
    </source>
</evidence>
<feature type="domain" description="Anamorsin C-terminal" evidence="11">
    <location>
        <begin position="197"/>
        <end position="273"/>
    </location>
</feature>
<feature type="compositionally biased region" description="Polar residues" evidence="10">
    <location>
        <begin position="122"/>
        <end position="131"/>
    </location>
</feature>
<dbReference type="InterPro" id="IPR046408">
    <property type="entry name" value="CIAPIN1"/>
</dbReference>
<dbReference type="GO" id="GO:0051539">
    <property type="term" value="F:4 iron, 4 sulfur cluster binding"/>
    <property type="evidence" value="ECO:0007669"/>
    <property type="project" value="UniProtKB-KW"/>
</dbReference>
<feature type="short sequence motif" description="Cx2C motif 2" evidence="9">
    <location>
        <begin position="254"/>
        <end position="257"/>
    </location>
</feature>
<dbReference type="AlphaFoldDB" id="M1V9Q2"/>
<keyword evidence="8 9" id="KW-0496">Mitochondrion</keyword>
<comment type="cofactor">
    <cofactor evidence="1 9">
        <name>[4Fe-4S] cluster</name>
        <dbReference type="ChEBI" id="CHEBI:49883"/>
    </cofactor>
</comment>
<evidence type="ECO:0000256" key="9">
    <source>
        <dbReference type="HAMAP-Rule" id="MF_03115"/>
    </source>
</evidence>
<dbReference type="PANTHER" id="PTHR13273">
    <property type="entry name" value="ANAMORSIN"/>
    <property type="match status" value="1"/>
</dbReference>
<name>M1V9Q2_CYAM1</name>
<dbReference type="STRING" id="280699.M1V9Q2"/>
<dbReference type="RefSeq" id="XP_005537715.1">
    <property type="nucleotide sequence ID" value="XM_005537658.1"/>
</dbReference>
<protein>
    <recommendedName>
        <fullName evidence="9">Anamorsin homolog</fullName>
    </recommendedName>
    <alternativeName>
        <fullName evidence="9">Fe-S cluster assembly protein DRE2 homolog</fullName>
    </alternativeName>
</protein>
<comment type="subcellular location">
    <subcellularLocation>
        <location evidence="9">Cytoplasm</location>
    </subcellularLocation>
    <subcellularLocation>
        <location evidence="9">Mitochondrion intermembrane space</location>
    </subcellularLocation>
</comment>
<dbReference type="GeneID" id="16995944"/>
<dbReference type="HAMAP" id="MF_03115">
    <property type="entry name" value="Anamorsin"/>
    <property type="match status" value="1"/>
</dbReference>
<keyword evidence="3 9" id="KW-0004">4Fe-4S</keyword>
<dbReference type="eggNOG" id="KOG4020">
    <property type="taxonomic scope" value="Eukaryota"/>
</dbReference>
<organism evidence="12 13">
    <name type="scientific">Cyanidioschyzon merolae (strain NIES-3377 / 10D)</name>
    <name type="common">Unicellular red alga</name>
    <dbReference type="NCBI Taxonomy" id="280699"/>
    <lineage>
        <taxon>Eukaryota</taxon>
        <taxon>Rhodophyta</taxon>
        <taxon>Bangiophyceae</taxon>
        <taxon>Cyanidiales</taxon>
        <taxon>Cyanidiaceae</taxon>
        <taxon>Cyanidioschyzon</taxon>
    </lineage>
</organism>
<keyword evidence="13" id="KW-1185">Reference proteome</keyword>
<dbReference type="EMBL" id="AP006498">
    <property type="protein sequence ID" value="BAM81679.1"/>
    <property type="molecule type" value="Genomic_DNA"/>
</dbReference>
<feature type="binding site" evidence="9">
    <location>
        <position position="246"/>
    </location>
    <ligand>
        <name>[4Fe-4S] cluster</name>
        <dbReference type="ChEBI" id="CHEBI:49883"/>
    </ligand>
</feature>
<evidence type="ECO:0000256" key="8">
    <source>
        <dbReference type="ARBA" id="ARBA00023128"/>
    </source>
</evidence>